<evidence type="ECO:0000259" key="3">
    <source>
        <dbReference type="Pfam" id="PF01323"/>
    </source>
</evidence>
<feature type="domain" description="DSBA-like thioredoxin" evidence="3">
    <location>
        <begin position="5"/>
        <end position="196"/>
    </location>
</feature>
<keyword evidence="1 4" id="KW-0413">Isomerase</keyword>
<dbReference type="GO" id="GO:0018845">
    <property type="term" value="F:2-hydroxychromene-2-carboxylate isomerase activity"/>
    <property type="evidence" value="ECO:0007669"/>
    <property type="project" value="UniProtKB-UniRule"/>
</dbReference>
<sequence length="201" mass="22486">MTANTIEYFYAAHSAYAYLGTKALAQIAQDSGWRVVHRPFDYLPVVQAASPHVIQGRTVAHIEYFFGRELRRWSQWRDLPMISRRPTHHDNPLALASGMIIAATDPDRVGFAILQAHWRDDADIADADTLLQIAQECGEDAQALLKMARSTAVSEQFSANTKEAIARSVFGSPTYFVGGDMFYGQDRLELVARAIKQPFDP</sequence>
<name>A0A7W6E179_9RHOB</name>
<evidence type="ECO:0000313" key="4">
    <source>
        <dbReference type="EMBL" id="MBB3992830.1"/>
    </source>
</evidence>
<dbReference type="SUPFAM" id="SSF52833">
    <property type="entry name" value="Thioredoxin-like"/>
    <property type="match status" value="1"/>
</dbReference>
<evidence type="ECO:0000256" key="1">
    <source>
        <dbReference type="PIRNR" id="PIRNR006386"/>
    </source>
</evidence>
<dbReference type="GO" id="GO:0004364">
    <property type="term" value="F:glutathione transferase activity"/>
    <property type="evidence" value="ECO:0007669"/>
    <property type="project" value="TreeGrafter"/>
</dbReference>
<gene>
    <name evidence="4" type="ORF">GGR95_000449</name>
</gene>
<accession>A0A7W6E179</accession>
<reference evidence="4 5" key="1">
    <citation type="submission" date="2020-08" db="EMBL/GenBank/DDBJ databases">
        <title>Genomic Encyclopedia of Type Strains, Phase IV (KMG-IV): sequencing the most valuable type-strain genomes for metagenomic binning, comparative biology and taxonomic classification.</title>
        <authorList>
            <person name="Goeker M."/>
        </authorList>
    </citation>
    <scope>NUCLEOTIDE SEQUENCE [LARGE SCALE GENOMIC DNA]</scope>
    <source>
        <strain evidence="4 5">DSM 102234</strain>
    </source>
</reference>
<dbReference type="InterPro" id="IPR036249">
    <property type="entry name" value="Thioredoxin-like_sf"/>
</dbReference>
<dbReference type="InterPro" id="IPR001853">
    <property type="entry name" value="DSBA-like_thioredoxin_dom"/>
</dbReference>
<evidence type="ECO:0000256" key="2">
    <source>
        <dbReference type="PIRSR" id="PIRSR006386-1"/>
    </source>
</evidence>
<dbReference type="Pfam" id="PF01323">
    <property type="entry name" value="DSBA"/>
    <property type="match status" value="1"/>
</dbReference>
<dbReference type="AlphaFoldDB" id="A0A7W6E179"/>
<organism evidence="4 5">
    <name type="scientific">Sulfitobacter undariae</name>
    <dbReference type="NCBI Taxonomy" id="1563671"/>
    <lineage>
        <taxon>Bacteria</taxon>
        <taxon>Pseudomonadati</taxon>
        <taxon>Pseudomonadota</taxon>
        <taxon>Alphaproteobacteria</taxon>
        <taxon>Rhodobacterales</taxon>
        <taxon>Roseobacteraceae</taxon>
        <taxon>Sulfitobacter</taxon>
    </lineage>
</organism>
<dbReference type="EMBL" id="JACIEI010000001">
    <property type="protein sequence ID" value="MBB3992830.1"/>
    <property type="molecule type" value="Genomic_DNA"/>
</dbReference>
<proteinExistence type="inferred from homology"/>
<dbReference type="GO" id="GO:0006749">
    <property type="term" value="P:glutathione metabolic process"/>
    <property type="evidence" value="ECO:0007669"/>
    <property type="project" value="TreeGrafter"/>
</dbReference>
<dbReference type="EC" id="5.99.1.4" evidence="1"/>
<dbReference type="InterPro" id="IPR051924">
    <property type="entry name" value="GST_Kappa/NadH"/>
</dbReference>
<dbReference type="InterPro" id="IPR014440">
    <property type="entry name" value="HCCAis_GSTk"/>
</dbReference>
<comment type="catalytic activity">
    <reaction evidence="1">
        <text>2-hydroxychromene-2-carboxylate = (3E)-4-(2-hydroxyphenyl)-2-oxobut-3-enoate</text>
        <dbReference type="Rhea" id="RHEA:27401"/>
        <dbReference type="ChEBI" id="CHEBI:59350"/>
        <dbReference type="ChEBI" id="CHEBI:59353"/>
        <dbReference type="EC" id="5.99.1.4"/>
    </reaction>
</comment>
<dbReference type="RefSeq" id="WP_184562298.1">
    <property type="nucleotide sequence ID" value="NZ_JACIEI010000001.1"/>
</dbReference>
<protein>
    <recommendedName>
        <fullName evidence="1">2-hydroxychromene-2-carboxylate isomerase</fullName>
        <ecNumber evidence="1">5.99.1.4</ecNumber>
    </recommendedName>
</protein>
<keyword evidence="5" id="KW-1185">Reference proteome</keyword>
<dbReference type="PANTHER" id="PTHR42943:SF2">
    <property type="entry name" value="GLUTATHIONE S-TRANSFERASE KAPPA 1"/>
    <property type="match status" value="1"/>
</dbReference>
<dbReference type="PANTHER" id="PTHR42943">
    <property type="entry name" value="GLUTATHIONE S-TRANSFERASE KAPPA"/>
    <property type="match status" value="1"/>
</dbReference>
<feature type="active site" description="Nucleophile" evidence="2">
    <location>
        <position position="14"/>
    </location>
</feature>
<dbReference type="PIRSF" id="PIRSF006386">
    <property type="entry name" value="HCCAis_GSTk"/>
    <property type="match status" value="1"/>
</dbReference>
<comment type="similarity">
    <text evidence="1">Belongs to the GST superfamily. NadH family.</text>
</comment>
<evidence type="ECO:0000313" key="5">
    <source>
        <dbReference type="Proteomes" id="UP000530268"/>
    </source>
</evidence>
<comment type="caution">
    <text evidence="4">The sequence shown here is derived from an EMBL/GenBank/DDBJ whole genome shotgun (WGS) entry which is preliminary data.</text>
</comment>
<dbReference type="GO" id="GO:0004602">
    <property type="term" value="F:glutathione peroxidase activity"/>
    <property type="evidence" value="ECO:0007669"/>
    <property type="project" value="TreeGrafter"/>
</dbReference>
<dbReference type="Gene3D" id="3.40.30.10">
    <property type="entry name" value="Glutaredoxin"/>
    <property type="match status" value="1"/>
</dbReference>
<dbReference type="Proteomes" id="UP000530268">
    <property type="component" value="Unassembled WGS sequence"/>
</dbReference>